<gene>
    <name evidence="4" type="primary">bamE</name>
    <name evidence="7" type="ORF">EDC35_11159</name>
</gene>
<comment type="function">
    <text evidence="4">Part of the outer membrane protein assembly complex, which is involved in assembly and insertion of beta-barrel proteins into the outer membrane.</text>
</comment>
<dbReference type="GO" id="GO:0051205">
    <property type="term" value="P:protein insertion into membrane"/>
    <property type="evidence" value="ECO:0007669"/>
    <property type="project" value="UniProtKB-UniRule"/>
</dbReference>
<dbReference type="PROSITE" id="PS51257">
    <property type="entry name" value="PROKAR_LIPOPROTEIN"/>
    <property type="match status" value="1"/>
</dbReference>
<dbReference type="EMBL" id="SMAO01000011">
    <property type="protein sequence ID" value="TCT18860.1"/>
    <property type="molecule type" value="Genomic_DNA"/>
</dbReference>
<dbReference type="PANTHER" id="PTHR37482:SF1">
    <property type="entry name" value="OUTER MEMBRANE PROTEIN ASSEMBLY FACTOR BAME"/>
    <property type="match status" value="1"/>
</dbReference>
<evidence type="ECO:0000256" key="2">
    <source>
        <dbReference type="ARBA" id="ARBA00023136"/>
    </source>
</evidence>
<dbReference type="Proteomes" id="UP000295717">
    <property type="component" value="Unassembled WGS sequence"/>
</dbReference>
<dbReference type="PANTHER" id="PTHR37482">
    <property type="entry name" value="OUTER MEMBRANE PROTEIN ASSEMBLY FACTOR BAME"/>
    <property type="match status" value="1"/>
</dbReference>
<dbReference type="RefSeq" id="WP_243651759.1">
    <property type="nucleotide sequence ID" value="NZ_SMAO01000011.1"/>
</dbReference>
<dbReference type="GO" id="GO:0043165">
    <property type="term" value="P:Gram-negative-bacterium-type cell outer membrane assembly"/>
    <property type="evidence" value="ECO:0007669"/>
    <property type="project" value="UniProtKB-UniRule"/>
</dbReference>
<evidence type="ECO:0000256" key="5">
    <source>
        <dbReference type="SAM" id="SignalP"/>
    </source>
</evidence>
<dbReference type="InterPro" id="IPR037873">
    <property type="entry name" value="BamE-like"/>
</dbReference>
<comment type="caution">
    <text evidence="7">The sequence shown here is derived from an EMBL/GenBank/DDBJ whole genome shotgun (WGS) entry which is preliminary data.</text>
</comment>
<keyword evidence="8" id="KW-1185">Reference proteome</keyword>
<dbReference type="Gene3D" id="3.30.1450.10">
    <property type="match status" value="1"/>
</dbReference>
<feature type="signal peptide" evidence="5">
    <location>
        <begin position="1"/>
        <end position="17"/>
    </location>
</feature>
<keyword evidence="2 4" id="KW-0472">Membrane</keyword>
<dbReference type="GO" id="GO:0030674">
    <property type="term" value="F:protein-macromolecule adaptor activity"/>
    <property type="evidence" value="ECO:0007669"/>
    <property type="project" value="TreeGrafter"/>
</dbReference>
<accession>A0A4R3MR94</accession>
<comment type="subcellular location">
    <subcellularLocation>
        <location evidence="4">Cell outer membrane</location>
        <topology evidence="4">Lipid-anchor</topology>
    </subcellularLocation>
</comment>
<dbReference type="HAMAP" id="MF_00925">
    <property type="entry name" value="OM_assembly_BamE"/>
    <property type="match status" value="1"/>
</dbReference>
<keyword evidence="4" id="KW-0449">Lipoprotein</keyword>
<evidence type="ECO:0000313" key="8">
    <source>
        <dbReference type="Proteomes" id="UP000295717"/>
    </source>
</evidence>
<keyword evidence="4" id="KW-0564">Palmitate</keyword>
<evidence type="ECO:0000313" key="7">
    <source>
        <dbReference type="EMBL" id="TCT18860.1"/>
    </source>
</evidence>
<dbReference type="GO" id="GO:1990063">
    <property type="term" value="C:Bam protein complex"/>
    <property type="evidence" value="ECO:0007669"/>
    <property type="project" value="TreeGrafter"/>
</dbReference>
<comment type="subunit">
    <text evidence="4">Part of the Bam complex.</text>
</comment>
<evidence type="ECO:0000256" key="4">
    <source>
        <dbReference type="HAMAP-Rule" id="MF_00925"/>
    </source>
</evidence>
<evidence type="ECO:0000256" key="3">
    <source>
        <dbReference type="ARBA" id="ARBA00023237"/>
    </source>
</evidence>
<name>A0A4R3MR94_9GAMM</name>
<feature type="chain" id="PRO_5021056375" description="Outer membrane protein assembly factor BamE" evidence="5">
    <location>
        <begin position="18"/>
        <end position="163"/>
    </location>
</feature>
<protein>
    <recommendedName>
        <fullName evidence="4">Outer membrane protein assembly factor BamE</fullName>
    </recommendedName>
</protein>
<sequence>MRKIFSFPMILCLAACAASGCARDKKPDGDQSSMLEDLPFVYKMTVQQGNILTEEMVDSLKLGMTKRQVIFVLGTPLLTDFFHTDRWDYAYTIQRGHQPMEKRMLTLHFQDDALVRMEGDMQPNPQRGESRERQEIVVSVPDYQERKGFLTRGLEAVGLETRD</sequence>
<organism evidence="7 8">
    <name type="scientific">Thiobaca trueperi</name>
    <dbReference type="NCBI Taxonomy" id="127458"/>
    <lineage>
        <taxon>Bacteria</taxon>
        <taxon>Pseudomonadati</taxon>
        <taxon>Pseudomonadota</taxon>
        <taxon>Gammaproteobacteria</taxon>
        <taxon>Chromatiales</taxon>
        <taxon>Chromatiaceae</taxon>
        <taxon>Thiobaca</taxon>
    </lineage>
</organism>
<dbReference type="Pfam" id="PF04355">
    <property type="entry name" value="BamE"/>
    <property type="match status" value="1"/>
</dbReference>
<evidence type="ECO:0000259" key="6">
    <source>
        <dbReference type="Pfam" id="PF04355"/>
    </source>
</evidence>
<dbReference type="InterPro" id="IPR026592">
    <property type="entry name" value="BamE"/>
</dbReference>
<feature type="domain" description="Outer membrane protein assembly factor BamE" evidence="6">
    <location>
        <begin position="49"/>
        <end position="118"/>
    </location>
</feature>
<dbReference type="InterPro" id="IPR007450">
    <property type="entry name" value="BamE_dom"/>
</dbReference>
<reference evidence="7 8" key="1">
    <citation type="submission" date="2019-03" db="EMBL/GenBank/DDBJ databases">
        <title>Genomic Encyclopedia of Type Strains, Phase IV (KMG-IV): sequencing the most valuable type-strain genomes for metagenomic binning, comparative biology and taxonomic classification.</title>
        <authorList>
            <person name="Goeker M."/>
        </authorList>
    </citation>
    <scope>NUCLEOTIDE SEQUENCE [LARGE SCALE GENOMIC DNA]</scope>
    <source>
        <strain evidence="7 8">DSM 13587</strain>
    </source>
</reference>
<keyword evidence="3 4" id="KW-0998">Cell outer membrane</keyword>
<proteinExistence type="inferred from homology"/>
<dbReference type="AlphaFoldDB" id="A0A4R3MR94"/>
<evidence type="ECO:0000256" key="1">
    <source>
        <dbReference type="ARBA" id="ARBA00022729"/>
    </source>
</evidence>
<comment type="similarity">
    <text evidence="4">Belongs to the BamE family.</text>
</comment>
<keyword evidence="1 4" id="KW-0732">Signal</keyword>